<evidence type="ECO:0000313" key="2">
    <source>
        <dbReference type="EMBL" id="RLP08627.1"/>
    </source>
</evidence>
<dbReference type="OrthoDB" id="4962032at2"/>
<name>A0A8B3FRG9_9ACTN</name>
<feature type="region of interest" description="Disordered" evidence="1">
    <location>
        <begin position="81"/>
        <end position="120"/>
    </location>
</feature>
<evidence type="ECO:0000313" key="3">
    <source>
        <dbReference type="Proteomes" id="UP000279336"/>
    </source>
</evidence>
<evidence type="ECO:0008006" key="4">
    <source>
        <dbReference type="Google" id="ProtNLM"/>
    </source>
</evidence>
<accession>A0A8B3FRG9</accession>
<dbReference type="AlphaFoldDB" id="A0A8B3FRG9"/>
<reference evidence="2 3" key="1">
    <citation type="submission" date="2018-10" db="EMBL/GenBank/DDBJ databases">
        <title>Propionibacterium australiense Genome Sequencing and Assembly.</title>
        <authorList>
            <person name="Bernier A.-M."/>
            <person name="Bernard K."/>
        </authorList>
    </citation>
    <scope>NUCLEOTIDE SEQUENCE [LARGE SCALE GENOMIC DNA]</scope>
    <source>
        <strain evidence="2 3">NML98A078</strain>
    </source>
</reference>
<organism evidence="2 3">
    <name type="scientific">Propionibacterium australiense</name>
    <dbReference type="NCBI Taxonomy" id="119981"/>
    <lineage>
        <taxon>Bacteria</taxon>
        <taxon>Bacillati</taxon>
        <taxon>Actinomycetota</taxon>
        <taxon>Actinomycetes</taxon>
        <taxon>Propionibacteriales</taxon>
        <taxon>Propionibacteriaceae</taxon>
        <taxon>Propionibacterium</taxon>
    </lineage>
</organism>
<proteinExistence type="predicted"/>
<dbReference type="Proteomes" id="UP000279336">
    <property type="component" value="Unassembled WGS sequence"/>
</dbReference>
<gene>
    <name evidence="2" type="ORF">D7U36_09310</name>
</gene>
<dbReference type="EMBL" id="RCIW01000013">
    <property type="protein sequence ID" value="RLP08627.1"/>
    <property type="molecule type" value="Genomic_DNA"/>
</dbReference>
<evidence type="ECO:0000256" key="1">
    <source>
        <dbReference type="SAM" id="MobiDB-lite"/>
    </source>
</evidence>
<protein>
    <recommendedName>
        <fullName evidence="4">Transposase DDE domain-containing protein</fullName>
    </recommendedName>
</protein>
<sequence>MLRKQRKGEPARTGARLLKPIRQLIESIFDTTKDQLGLERHHAHTVEGIHVRITQRLLALTAVIWHNDKIGAPVLRSLTAYDHQPPRNRSSSRARASERHDTLSASVVAQDPADGRRPST</sequence>
<comment type="caution">
    <text evidence="2">The sequence shown here is derived from an EMBL/GenBank/DDBJ whole genome shotgun (WGS) entry which is preliminary data.</text>
</comment>